<dbReference type="Pfam" id="PF13751">
    <property type="entry name" value="DDE_Tnp_1_6"/>
    <property type="match status" value="1"/>
</dbReference>
<dbReference type="InterPro" id="IPR025668">
    <property type="entry name" value="Tnp_DDE_dom"/>
</dbReference>
<feature type="domain" description="Transposase InsH N-terminal" evidence="1">
    <location>
        <begin position="1"/>
        <end position="48"/>
    </location>
</feature>
<keyword evidence="4" id="KW-1185">Reference proteome</keyword>
<dbReference type="PANTHER" id="PTHR33408">
    <property type="entry name" value="TRANSPOSASE"/>
    <property type="match status" value="1"/>
</dbReference>
<dbReference type="InterPro" id="IPR047629">
    <property type="entry name" value="IS1182_transpos"/>
</dbReference>
<dbReference type="Pfam" id="PF05598">
    <property type="entry name" value="DUF772"/>
    <property type="match status" value="1"/>
</dbReference>
<comment type="caution">
    <text evidence="3">The sequence shown here is derived from an EMBL/GenBank/DDBJ whole genome shotgun (WGS) entry which is preliminary data.</text>
</comment>
<dbReference type="NCBIfam" id="NF033551">
    <property type="entry name" value="transpos_IS1182"/>
    <property type="match status" value="1"/>
</dbReference>
<protein>
    <submittedName>
        <fullName evidence="3">IS1182-like element ISCc5 family transposase</fullName>
    </submittedName>
</protein>
<dbReference type="Proteomes" id="UP001500523">
    <property type="component" value="Unassembled WGS sequence"/>
</dbReference>
<dbReference type="EMBL" id="BAABBF010000001">
    <property type="protein sequence ID" value="GAA3693693.1"/>
    <property type="molecule type" value="Genomic_DNA"/>
</dbReference>
<proteinExistence type="predicted"/>
<name>A0ABP7CQI0_9SPHN</name>
<accession>A0ABP7CQI0</accession>
<reference evidence="4" key="1">
    <citation type="journal article" date="2019" name="Int. J. Syst. Evol. Microbiol.">
        <title>The Global Catalogue of Microorganisms (GCM) 10K type strain sequencing project: providing services to taxonomists for standard genome sequencing and annotation.</title>
        <authorList>
            <consortium name="The Broad Institute Genomics Platform"/>
            <consortium name="The Broad Institute Genome Sequencing Center for Infectious Disease"/>
            <person name="Wu L."/>
            <person name="Ma J."/>
        </authorList>
    </citation>
    <scope>NUCLEOTIDE SEQUENCE [LARGE SCALE GENOMIC DNA]</scope>
    <source>
        <strain evidence="4">JCM 17498</strain>
    </source>
</reference>
<dbReference type="InterPro" id="IPR008490">
    <property type="entry name" value="Transposase_InsH_N"/>
</dbReference>
<evidence type="ECO:0000259" key="1">
    <source>
        <dbReference type="Pfam" id="PF05598"/>
    </source>
</evidence>
<evidence type="ECO:0000259" key="2">
    <source>
        <dbReference type="Pfam" id="PF13751"/>
    </source>
</evidence>
<sequence>MLKLYLYGYLNRVRSSRRLAAEAARNLELIWLLRGVRPDFRTIADFRRDNRATFKAVFRAFVLLCRKLDLFGRELLAVDGTRLKAVNSRSRNFSRERLATYLAAADARLERYLIELDQINRGEDGAGTVLADTLATKIARLHEQRQASAALLGQLEDSSEGQISLTDPDARLMVAHSKVTVGYNAQVAVDARHSLIVEQHVTNACNDMGLLASTVGAAMDALGFERIDAVADMGYHSGDDIVACEAAGITPYIPRPHRGTAVGNGLFPKERFRYDPDADAYHCPGGQVLDTSYASVTRRHLSVQYSSPAACAGCQIKARCTTGRWRRINRGKHDTPIERMAARLAKRPGILLIRKSTVEHPFGSIKQWMNQGAFLMRGLEKVRAEFSLTALAYNLRRAITLIGVPGLIRAVQA</sequence>
<evidence type="ECO:0000313" key="3">
    <source>
        <dbReference type="EMBL" id="GAA3693693.1"/>
    </source>
</evidence>
<evidence type="ECO:0000313" key="4">
    <source>
        <dbReference type="Proteomes" id="UP001500523"/>
    </source>
</evidence>
<feature type="domain" description="Transposase DDE" evidence="2">
    <location>
        <begin position="283"/>
        <end position="397"/>
    </location>
</feature>
<gene>
    <name evidence="3" type="ORF">GCM10022268_00740</name>
</gene>
<organism evidence="3 4">
    <name type="scientific">Sphingomonas cynarae</name>
    <dbReference type="NCBI Taxonomy" id="930197"/>
    <lineage>
        <taxon>Bacteria</taxon>
        <taxon>Pseudomonadati</taxon>
        <taxon>Pseudomonadota</taxon>
        <taxon>Alphaproteobacteria</taxon>
        <taxon>Sphingomonadales</taxon>
        <taxon>Sphingomonadaceae</taxon>
        <taxon>Sphingomonas</taxon>
    </lineage>
</organism>